<evidence type="ECO:0000256" key="2">
    <source>
        <dbReference type="SAM" id="Phobius"/>
    </source>
</evidence>
<keyword evidence="5" id="KW-1185">Reference proteome</keyword>
<comment type="similarity">
    <text evidence="1">Belongs to the saccharopine dehydrogenase family.</text>
</comment>
<comment type="caution">
    <text evidence="4">The sequence shown here is derived from an EMBL/GenBank/DDBJ whole genome shotgun (WGS) entry which is preliminary data.</text>
</comment>
<keyword evidence="2" id="KW-0812">Transmembrane</keyword>
<feature type="transmembrane region" description="Helical" evidence="2">
    <location>
        <begin position="286"/>
        <end position="308"/>
    </location>
</feature>
<dbReference type="EMBL" id="JAAQHG020000006">
    <property type="protein sequence ID" value="KAL1588937.1"/>
    <property type="molecule type" value="Genomic_DNA"/>
</dbReference>
<dbReference type="GO" id="GO:0005886">
    <property type="term" value="C:plasma membrane"/>
    <property type="evidence" value="ECO:0007669"/>
    <property type="project" value="TreeGrafter"/>
</dbReference>
<evidence type="ECO:0000256" key="1">
    <source>
        <dbReference type="ARBA" id="ARBA00038048"/>
    </source>
</evidence>
<gene>
    <name evidence="4" type="ORF">WHR41_02562</name>
</gene>
<proteinExistence type="inferred from homology"/>
<evidence type="ECO:0000313" key="5">
    <source>
        <dbReference type="Proteomes" id="UP000803884"/>
    </source>
</evidence>
<keyword evidence="2" id="KW-0472">Membrane</keyword>
<dbReference type="GO" id="GO:0005811">
    <property type="term" value="C:lipid droplet"/>
    <property type="evidence" value="ECO:0007669"/>
    <property type="project" value="TreeGrafter"/>
</dbReference>
<dbReference type="Gene3D" id="3.40.50.720">
    <property type="entry name" value="NAD(P)-binding Rossmann-like Domain"/>
    <property type="match status" value="1"/>
</dbReference>
<sequence length="414" mass="45393">MADRQYEAVVFGATGYTGKLTAEYITANLPTDFKWAIAGRSESKLNALLQELKSQNPNRALPGVEVAQLEKADLERLAKTTKVLITTVGPYHKYGTAVVEACVETGTHYLDVTGEVPWVKDIIDHHHAKAKLNGAIIIPQNGIESAPTDLMCWALVSHIRRTLNVGTGEIIYSIHDINASASGGTLSTVLTLFDSYSLFALSKSFARWSQSTVIPPQQSYSKSIYERLTGLRTVPDLGGLLTDSIQGPTDTPLVHRSWSLFDGGKFYGPNFYLNPYMRAKGMIRGLAVHVGLTFGFLALIIPPVRWLLQKLVTQPGDGPSKEQASKEYVEWRAIAHADVEDPSDPKRVMGTMRYDGSMYYLTGLLLAEAAITIARDQTPAHELEGGVLTPATLGEAYLERVKKGGLKTEIRMMP</sequence>
<reference evidence="4 5" key="1">
    <citation type="journal article" date="2020" name="Microbiol. Resour. Announc.">
        <title>Draft Genome Sequence of a Cladosporium Species Isolated from the Mesophotic Ascidian Didemnum maculosum.</title>
        <authorList>
            <person name="Gioti A."/>
            <person name="Siaperas R."/>
            <person name="Nikolaivits E."/>
            <person name="Le Goff G."/>
            <person name="Ouazzani J."/>
            <person name="Kotoulas G."/>
            <person name="Topakas E."/>
        </authorList>
    </citation>
    <scope>NUCLEOTIDE SEQUENCE [LARGE SCALE GENOMIC DNA]</scope>
    <source>
        <strain evidence="4 5">TM138-S3</strain>
    </source>
</reference>
<organism evidence="4 5">
    <name type="scientific">Cladosporium halotolerans</name>
    <dbReference type="NCBI Taxonomy" id="1052096"/>
    <lineage>
        <taxon>Eukaryota</taxon>
        <taxon>Fungi</taxon>
        <taxon>Dikarya</taxon>
        <taxon>Ascomycota</taxon>
        <taxon>Pezizomycotina</taxon>
        <taxon>Dothideomycetes</taxon>
        <taxon>Dothideomycetidae</taxon>
        <taxon>Cladosporiales</taxon>
        <taxon>Cladosporiaceae</taxon>
        <taxon>Cladosporium</taxon>
    </lineage>
</organism>
<dbReference type="PANTHER" id="PTHR12286">
    <property type="entry name" value="SACCHAROPINE DEHYDROGENASE-LIKE OXIDOREDUCTASE"/>
    <property type="match status" value="1"/>
</dbReference>
<evidence type="ECO:0000313" key="4">
    <source>
        <dbReference type="EMBL" id="KAL1588937.1"/>
    </source>
</evidence>
<accession>A0AB34KYS5</accession>
<evidence type="ECO:0000259" key="3">
    <source>
        <dbReference type="Pfam" id="PF03435"/>
    </source>
</evidence>
<name>A0AB34KYS5_9PEZI</name>
<dbReference type="GeneID" id="96004006"/>
<dbReference type="PANTHER" id="PTHR12286:SF5">
    <property type="entry name" value="SACCHAROPINE DEHYDROGENASE-LIKE OXIDOREDUCTASE"/>
    <property type="match status" value="1"/>
</dbReference>
<dbReference type="InterPro" id="IPR005097">
    <property type="entry name" value="Sacchrp_dh_NADP-bd"/>
</dbReference>
<keyword evidence="2" id="KW-1133">Transmembrane helix</keyword>
<dbReference type="GO" id="GO:0009247">
    <property type="term" value="P:glycolipid biosynthetic process"/>
    <property type="evidence" value="ECO:0007669"/>
    <property type="project" value="TreeGrafter"/>
</dbReference>
<dbReference type="RefSeq" id="XP_069232042.1">
    <property type="nucleotide sequence ID" value="XM_069371168.1"/>
</dbReference>
<dbReference type="AlphaFoldDB" id="A0AB34KYS5"/>
<dbReference type="InterPro" id="IPR051276">
    <property type="entry name" value="Saccharopine_DH-like_oxidrdct"/>
</dbReference>
<dbReference type="Proteomes" id="UP000803884">
    <property type="component" value="Unassembled WGS sequence"/>
</dbReference>
<protein>
    <recommendedName>
        <fullName evidence="3">Saccharopine dehydrogenase NADP binding domain-containing protein</fullName>
    </recommendedName>
</protein>
<dbReference type="GO" id="GO:0005739">
    <property type="term" value="C:mitochondrion"/>
    <property type="evidence" value="ECO:0007669"/>
    <property type="project" value="TreeGrafter"/>
</dbReference>
<dbReference type="Pfam" id="PF03435">
    <property type="entry name" value="Sacchrp_dh_NADP"/>
    <property type="match status" value="1"/>
</dbReference>
<dbReference type="SUPFAM" id="SSF51735">
    <property type="entry name" value="NAD(P)-binding Rossmann-fold domains"/>
    <property type="match status" value="1"/>
</dbReference>
<dbReference type="InterPro" id="IPR036291">
    <property type="entry name" value="NAD(P)-bd_dom_sf"/>
</dbReference>
<feature type="domain" description="Saccharopine dehydrogenase NADP binding" evidence="3">
    <location>
        <begin position="9"/>
        <end position="138"/>
    </location>
</feature>